<keyword evidence="3" id="KW-0175">Coiled coil</keyword>
<dbReference type="Proteomes" id="UP001142055">
    <property type="component" value="Chromosome 4"/>
</dbReference>
<evidence type="ECO:0000256" key="4">
    <source>
        <dbReference type="SAM" id="MobiDB-lite"/>
    </source>
</evidence>
<evidence type="ECO:0000313" key="5">
    <source>
        <dbReference type="EMBL" id="KAJ6215489.1"/>
    </source>
</evidence>
<dbReference type="PANTHER" id="PTHR12394:SF12">
    <property type="entry name" value="LD08195P"/>
    <property type="match status" value="1"/>
</dbReference>
<comment type="caution">
    <text evidence="5">The sequence shown here is derived from an EMBL/GenBank/DDBJ whole genome shotgun (WGS) entry which is preliminary data.</text>
</comment>
<evidence type="ECO:0000256" key="3">
    <source>
        <dbReference type="ARBA" id="ARBA00023054"/>
    </source>
</evidence>
<comment type="similarity">
    <text evidence="1">Belongs to the zygin family.</text>
</comment>
<protein>
    <submittedName>
        <fullName evidence="5">Uncharacterized protein</fullName>
    </submittedName>
</protein>
<gene>
    <name evidence="5" type="ORF">RDWZM_009989</name>
</gene>
<feature type="compositionally biased region" description="Polar residues" evidence="4">
    <location>
        <begin position="401"/>
        <end position="421"/>
    </location>
</feature>
<name>A0A9Q0LXW7_BLOTA</name>
<dbReference type="InterPro" id="IPR011680">
    <property type="entry name" value="FEZ"/>
</dbReference>
<dbReference type="GO" id="GO:0005737">
    <property type="term" value="C:cytoplasm"/>
    <property type="evidence" value="ECO:0007669"/>
    <property type="project" value="TreeGrafter"/>
</dbReference>
<keyword evidence="6" id="KW-1185">Reference proteome</keyword>
<proteinExistence type="inferred from homology"/>
<feature type="compositionally biased region" description="Gly residues" evidence="4">
    <location>
        <begin position="491"/>
        <end position="500"/>
    </location>
</feature>
<dbReference type="EMBL" id="JAPWDV010000004">
    <property type="protein sequence ID" value="KAJ6215489.1"/>
    <property type="molecule type" value="Genomic_DNA"/>
</dbReference>
<dbReference type="PANTHER" id="PTHR12394">
    <property type="entry name" value="ZYGIN"/>
    <property type="match status" value="1"/>
</dbReference>
<reference evidence="5" key="1">
    <citation type="submission" date="2022-12" db="EMBL/GenBank/DDBJ databases">
        <title>Genome assemblies of Blomia tropicalis.</title>
        <authorList>
            <person name="Cui Y."/>
        </authorList>
    </citation>
    <scope>NUCLEOTIDE SEQUENCE</scope>
    <source>
        <tissue evidence="5">Adult mites</tissue>
    </source>
</reference>
<dbReference type="OMA" id="DTINDCP"/>
<feature type="compositionally biased region" description="Low complexity" evidence="4">
    <location>
        <begin position="501"/>
        <end position="510"/>
    </location>
</feature>
<feature type="non-terminal residue" evidence="5">
    <location>
        <position position="629"/>
    </location>
</feature>
<evidence type="ECO:0000256" key="1">
    <source>
        <dbReference type="ARBA" id="ARBA00006788"/>
    </source>
</evidence>
<feature type="region of interest" description="Disordered" evidence="4">
    <location>
        <begin position="368"/>
        <end position="421"/>
    </location>
</feature>
<accession>A0A9Q0LXW7</accession>
<feature type="region of interest" description="Disordered" evidence="4">
    <location>
        <begin position="488"/>
        <end position="536"/>
    </location>
</feature>
<dbReference type="Pfam" id="PF07763">
    <property type="entry name" value="FEZ"/>
    <property type="match status" value="1"/>
</dbReference>
<feature type="compositionally biased region" description="Polar residues" evidence="4">
    <location>
        <begin position="369"/>
        <end position="380"/>
    </location>
</feature>
<dbReference type="GO" id="GO:0030424">
    <property type="term" value="C:axon"/>
    <property type="evidence" value="ECO:0007669"/>
    <property type="project" value="TreeGrafter"/>
</dbReference>
<organism evidence="5 6">
    <name type="scientific">Blomia tropicalis</name>
    <name type="common">Mite</name>
    <dbReference type="NCBI Taxonomy" id="40697"/>
    <lineage>
        <taxon>Eukaryota</taxon>
        <taxon>Metazoa</taxon>
        <taxon>Ecdysozoa</taxon>
        <taxon>Arthropoda</taxon>
        <taxon>Chelicerata</taxon>
        <taxon>Arachnida</taxon>
        <taxon>Acari</taxon>
        <taxon>Acariformes</taxon>
        <taxon>Sarcoptiformes</taxon>
        <taxon>Astigmata</taxon>
        <taxon>Glycyphagoidea</taxon>
        <taxon>Echimyopodidae</taxon>
        <taxon>Blomia</taxon>
    </lineage>
</organism>
<evidence type="ECO:0000256" key="2">
    <source>
        <dbReference type="ARBA" id="ARBA00022553"/>
    </source>
</evidence>
<keyword evidence="2" id="KW-0597">Phosphoprotein</keyword>
<sequence length="629" mass="72072">RYQIILECTKMDELDGDEFADFQTYNHNDVIDDDKQLANNKSETIFKQSNIYELDVFAFQEFVTNFEEQLIDMFQVDQTYQTVKSQQRFFNNSINVDQFNDEIDDEQQPMSPIHSQEDMINDCPIWYNLTGSYNCGPPLQFGKSETFQRYLDSLISSSSTKTSESSNHSYHKQCQQTETTKLIQNQRKQLKQRINERDLPANMRSRIKSLTVIDDLDDSLDDIPIDDSINEYNDKERLSSSNNIDQEDDERQLANDLDMHSLMIYNDNNHHYPKNQHQQLIKPMADNADKVIEEIENIMGNNSETTMIDNLTGRTESIVKNNDPLQSLSAATLLDAAIQSWKNYQQQMEEQDEEDEFAAEQFHSLPLNLGSSVNDDISNEQQQQQQQQQPKFKPNHDLNVQRKQQSNDEVSSNTKESNSNTFRDKLSTLTIAQLNELYMELEQVIQLKSESLIHLLATRDELEFEKELKNQFISLLLSVQNKRRYLSSGNNGVGGGGGRSNGTRSVRNGRTGQQRSSLVRRNSSANPTEMGNVRSGSLMSRARIDLSSFGSSWLRDSLRLSTNISSNSSNSTNTTRPVYLTTVIPYRSAMMPLDIPTLQMLIKLLTALNENSNTVPALLTEYILKVICP</sequence>
<dbReference type="AlphaFoldDB" id="A0A9Q0LXW7"/>
<feature type="compositionally biased region" description="Polar residues" evidence="4">
    <location>
        <begin position="511"/>
        <end position="536"/>
    </location>
</feature>
<evidence type="ECO:0000313" key="6">
    <source>
        <dbReference type="Proteomes" id="UP001142055"/>
    </source>
</evidence>